<accession>A0A1H1RQ10</accession>
<feature type="transmembrane region" description="Helical" evidence="1">
    <location>
        <begin position="65"/>
        <end position="84"/>
    </location>
</feature>
<feature type="transmembrane region" description="Helical" evidence="1">
    <location>
        <begin position="32"/>
        <end position="53"/>
    </location>
</feature>
<keyword evidence="1" id="KW-0812">Transmembrane</keyword>
<dbReference type="Proteomes" id="UP000243904">
    <property type="component" value="Chromosome I"/>
</dbReference>
<organism evidence="2 3">
    <name type="scientific">Bradyrhizobium canariense</name>
    <dbReference type="NCBI Taxonomy" id="255045"/>
    <lineage>
        <taxon>Bacteria</taxon>
        <taxon>Pseudomonadati</taxon>
        <taxon>Pseudomonadota</taxon>
        <taxon>Alphaproteobacteria</taxon>
        <taxon>Hyphomicrobiales</taxon>
        <taxon>Nitrobacteraceae</taxon>
        <taxon>Bradyrhizobium</taxon>
    </lineage>
</organism>
<name>A0A1H1RQ10_9BRAD</name>
<dbReference type="RefSeq" id="WP_146687030.1">
    <property type="nucleotide sequence ID" value="NZ_LT629750.1"/>
</dbReference>
<proteinExistence type="predicted"/>
<keyword evidence="3" id="KW-1185">Reference proteome</keyword>
<keyword evidence="1" id="KW-0472">Membrane</keyword>
<evidence type="ECO:0000313" key="2">
    <source>
        <dbReference type="EMBL" id="SDS37857.1"/>
    </source>
</evidence>
<protein>
    <submittedName>
        <fullName evidence="2">Uncharacterized protein</fullName>
    </submittedName>
</protein>
<sequence>MNLAASSVTSLFTAIADRIGLLTNDSPDGWSSLLMPALAGAAAALAAAFVLRVYFRSGYRTARDIVRHGIAATTVLGLLAFVAYDIRHAGFASRGINPPKPEVEFEVRKPKTTGTALVDARIELQANRNTTLA</sequence>
<dbReference type="AlphaFoldDB" id="A0A1H1RQ10"/>
<keyword evidence="1" id="KW-1133">Transmembrane helix</keyword>
<evidence type="ECO:0000256" key="1">
    <source>
        <dbReference type="SAM" id="Phobius"/>
    </source>
</evidence>
<evidence type="ECO:0000313" key="3">
    <source>
        <dbReference type="Proteomes" id="UP000243904"/>
    </source>
</evidence>
<dbReference type="EMBL" id="LT629750">
    <property type="protein sequence ID" value="SDS37857.1"/>
    <property type="molecule type" value="Genomic_DNA"/>
</dbReference>
<gene>
    <name evidence="2" type="ORF">SAMN05444158_1877</name>
</gene>
<reference evidence="3" key="1">
    <citation type="submission" date="2016-10" db="EMBL/GenBank/DDBJ databases">
        <authorList>
            <person name="Varghese N."/>
            <person name="Submissions S."/>
        </authorList>
    </citation>
    <scope>NUCLEOTIDE SEQUENCE [LARGE SCALE GENOMIC DNA]</scope>
    <source>
        <strain evidence="3">GAS369</strain>
    </source>
</reference>